<dbReference type="AlphaFoldDB" id="A0A4S8LNZ1"/>
<evidence type="ECO:0008006" key="9">
    <source>
        <dbReference type="Google" id="ProtNLM"/>
    </source>
</evidence>
<evidence type="ECO:0000256" key="1">
    <source>
        <dbReference type="ARBA" id="ARBA00004123"/>
    </source>
</evidence>
<dbReference type="Proteomes" id="UP000297245">
    <property type="component" value="Unassembled WGS sequence"/>
</dbReference>
<feature type="region of interest" description="Disordered" evidence="6">
    <location>
        <begin position="450"/>
        <end position="476"/>
    </location>
</feature>
<name>A0A4S8LNZ1_DENBC</name>
<evidence type="ECO:0000313" key="7">
    <source>
        <dbReference type="EMBL" id="THU90830.1"/>
    </source>
</evidence>
<dbReference type="SUPFAM" id="SSF53098">
    <property type="entry name" value="Ribonuclease H-like"/>
    <property type="match status" value="1"/>
</dbReference>
<dbReference type="OrthoDB" id="2423954at2759"/>
<evidence type="ECO:0000256" key="5">
    <source>
        <dbReference type="ARBA" id="ARBA00023242"/>
    </source>
</evidence>
<keyword evidence="8" id="KW-1185">Reference proteome</keyword>
<evidence type="ECO:0000313" key="8">
    <source>
        <dbReference type="Proteomes" id="UP000297245"/>
    </source>
</evidence>
<keyword evidence="2" id="KW-0479">Metal-binding</keyword>
<dbReference type="InterPro" id="IPR052035">
    <property type="entry name" value="ZnF_BED_domain_contain"/>
</dbReference>
<evidence type="ECO:0000256" key="6">
    <source>
        <dbReference type="SAM" id="MobiDB-lite"/>
    </source>
</evidence>
<evidence type="ECO:0000256" key="3">
    <source>
        <dbReference type="ARBA" id="ARBA00022771"/>
    </source>
</evidence>
<dbReference type="InterPro" id="IPR012337">
    <property type="entry name" value="RNaseH-like_sf"/>
</dbReference>
<evidence type="ECO:0000256" key="2">
    <source>
        <dbReference type="ARBA" id="ARBA00022723"/>
    </source>
</evidence>
<proteinExistence type="predicted"/>
<reference evidence="7 8" key="1">
    <citation type="journal article" date="2019" name="Nat. Ecol. Evol.">
        <title>Megaphylogeny resolves global patterns of mushroom evolution.</title>
        <authorList>
            <person name="Varga T."/>
            <person name="Krizsan K."/>
            <person name="Foldi C."/>
            <person name="Dima B."/>
            <person name="Sanchez-Garcia M."/>
            <person name="Sanchez-Ramirez S."/>
            <person name="Szollosi G.J."/>
            <person name="Szarkandi J.G."/>
            <person name="Papp V."/>
            <person name="Albert L."/>
            <person name="Andreopoulos W."/>
            <person name="Angelini C."/>
            <person name="Antonin V."/>
            <person name="Barry K.W."/>
            <person name="Bougher N.L."/>
            <person name="Buchanan P."/>
            <person name="Buyck B."/>
            <person name="Bense V."/>
            <person name="Catcheside P."/>
            <person name="Chovatia M."/>
            <person name="Cooper J."/>
            <person name="Damon W."/>
            <person name="Desjardin D."/>
            <person name="Finy P."/>
            <person name="Geml J."/>
            <person name="Haridas S."/>
            <person name="Hughes K."/>
            <person name="Justo A."/>
            <person name="Karasinski D."/>
            <person name="Kautmanova I."/>
            <person name="Kiss B."/>
            <person name="Kocsube S."/>
            <person name="Kotiranta H."/>
            <person name="LaButti K.M."/>
            <person name="Lechner B.E."/>
            <person name="Liimatainen K."/>
            <person name="Lipzen A."/>
            <person name="Lukacs Z."/>
            <person name="Mihaltcheva S."/>
            <person name="Morgado L.N."/>
            <person name="Niskanen T."/>
            <person name="Noordeloos M.E."/>
            <person name="Ohm R.A."/>
            <person name="Ortiz-Santana B."/>
            <person name="Ovrebo C."/>
            <person name="Racz N."/>
            <person name="Riley R."/>
            <person name="Savchenko A."/>
            <person name="Shiryaev A."/>
            <person name="Soop K."/>
            <person name="Spirin V."/>
            <person name="Szebenyi C."/>
            <person name="Tomsovsky M."/>
            <person name="Tulloss R.E."/>
            <person name="Uehling J."/>
            <person name="Grigoriev I.V."/>
            <person name="Vagvolgyi C."/>
            <person name="Papp T."/>
            <person name="Martin F.M."/>
            <person name="Miettinen O."/>
            <person name="Hibbett D.S."/>
            <person name="Nagy L.G."/>
        </authorList>
    </citation>
    <scope>NUCLEOTIDE SEQUENCE [LARGE SCALE GENOMIC DNA]</scope>
    <source>
        <strain evidence="7 8">CBS 962.96</strain>
    </source>
</reference>
<dbReference type="GO" id="GO:0005634">
    <property type="term" value="C:nucleus"/>
    <property type="evidence" value="ECO:0007669"/>
    <property type="project" value="UniProtKB-SubCell"/>
</dbReference>
<dbReference type="EMBL" id="ML179324">
    <property type="protein sequence ID" value="THU90830.1"/>
    <property type="molecule type" value="Genomic_DNA"/>
</dbReference>
<organism evidence="7 8">
    <name type="scientific">Dendrothele bispora (strain CBS 962.96)</name>
    <dbReference type="NCBI Taxonomy" id="1314807"/>
    <lineage>
        <taxon>Eukaryota</taxon>
        <taxon>Fungi</taxon>
        <taxon>Dikarya</taxon>
        <taxon>Basidiomycota</taxon>
        <taxon>Agaricomycotina</taxon>
        <taxon>Agaricomycetes</taxon>
        <taxon>Agaricomycetidae</taxon>
        <taxon>Agaricales</taxon>
        <taxon>Agaricales incertae sedis</taxon>
        <taxon>Dendrothele</taxon>
    </lineage>
</organism>
<dbReference type="PANTHER" id="PTHR46481:SF10">
    <property type="entry name" value="ZINC FINGER BED DOMAIN-CONTAINING PROTEIN 39"/>
    <property type="match status" value="1"/>
</dbReference>
<dbReference type="PANTHER" id="PTHR46481">
    <property type="entry name" value="ZINC FINGER BED DOMAIN-CONTAINING PROTEIN 4"/>
    <property type="match status" value="1"/>
</dbReference>
<evidence type="ECO:0000256" key="4">
    <source>
        <dbReference type="ARBA" id="ARBA00022833"/>
    </source>
</evidence>
<feature type="compositionally biased region" description="Polar residues" evidence="6">
    <location>
        <begin position="413"/>
        <end position="432"/>
    </location>
</feature>
<feature type="region of interest" description="Disordered" evidence="6">
    <location>
        <begin position="396"/>
        <end position="437"/>
    </location>
</feature>
<keyword evidence="5" id="KW-0539">Nucleus</keyword>
<gene>
    <name evidence="7" type="ORF">K435DRAFT_910345</name>
</gene>
<accession>A0A4S8LNZ1</accession>
<dbReference type="GO" id="GO:0008270">
    <property type="term" value="F:zinc ion binding"/>
    <property type="evidence" value="ECO:0007669"/>
    <property type="project" value="UniProtKB-KW"/>
</dbReference>
<feature type="non-terminal residue" evidence="7">
    <location>
        <position position="556"/>
    </location>
</feature>
<keyword evidence="4" id="KW-0862">Zinc</keyword>
<keyword evidence="3" id="KW-0863">Zinc-finger</keyword>
<protein>
    <recommendedName>
        <fullName evidence="9">DUF659 domain-containing protein</fullName>
    </recommendedName>
</protein>
<comment type="subcellular location">
    <subcellularLocation>
        <location evidence="1">Nucleus</location>
    </subcellularLocation>
</comment>
<sequence length="556" mass="62974">MKIVLNEMHQIRDAFKVILVAWCTDASGESAKMRRDLLVKFPWLVVLDCWAHQINLVVGDVIKVKVPLIRAADMALELIKWFNNHSVALGLLRHEQTTFQLVVLVLVLPVLTRWTSHYLAMDRLVELKAAFLHLVASEDICTQLETCGGPKAADKAKARKMIRLIRDNQFWIKVEGLRDLLHPFAIAANIIQADNCRLDTVLFALANLYRIHSTSTTIDRRICNAVIVSLDKRWKKADKDIFILAVIFNPYIRGKAFNPENELSTAGRLWHLVKTAFHRFSRGQEANADFKDSFTMYYRGVGRWSEEGMSLKGYRESAEQRGGFVHLVDLWRDFETEDQSSECGNGANGMVRLAMRILSMVPNSAPTEHVLSRFGAIHTKTRDRLHVQKVRKMTIVGQSIERKYGSTPRHSKQNSGTNEPNSTTPAPMASTTRNEEDDIERALCRLDLDSGDSDLEEPATQAPHTEGSDDDAVETVDGPDLLTFDEITQEFINEDDSSDTEDSEEQPDRVIPEASYLLKNLFRYPSPNSPQPTSLSFMTDFWARGEAAMNADMELH</sequence>